<evidence type="ECO:0000313" key="3">
    <source>
        <dbReference type="Proteomes" id="UP000010556"/>
    </source>
</evidence>
<sequence length="184" mass="20978">MCTSTNKWVLFQISQSKILEGKVFVDVIEYLNDPWNKEKVQRLLSDESWERFVAAAELSRDEADALDADLRQLEALMAVDDKDMPSECQGQRERFMKQFPQVKQDLEECIGKLYALADEVDKVHRDCTITQVVVFHRGIVSGILTIIGLSLAPVTHPSGGLFHRRCIWHSDHRWPGSGTIHSRG</sequence>
<gene>
    <name evidence="2" type="ORF">MDA_GLEAN10000293</name>
</gene>
<evidence type="ECO:0000256" key="1">
    <source>
        <dbReference type="ARBA" id="ARBA00010090"/>
    </source>
</evidence>
<comment type="similarity">
    <text evidence="1">Belongs to the apolipoprotein L family.</text>
</comment>
<dbReference type="PANTHER" id="PTHR14096:SF27">
    <property type="entry name" value="APOLIPOPROTEIN L2"/>
    <property type="match status" value="1"/>
</dbReference>
<reference evidence="3" key="1">
    <citation type="journal article" date="2013" name="Science">
        <title>Comparative analysis of bat genomes provides insight into the evolution of flight and immunity.</title>
        <authorList>
            <person name="Zhang G."/>
            <person name="Cowled C."/>
            <person name="Shi Z."/>
            <person name="Huang Z."/>
            <person name="Bishop-Lilly K.A."/>
            <person name="Fang X."/>
            <person name="Wynne J.W."/>
            <person name="Xiong Z."/>
            <person name="Baker M.L."/>
            <person name="Zhao W."/>
            <person name="Tachedjian M."/>
            <person name="Zhu Y."/>
            <person name="Zhou P."/>
            <person name="Jiang X."/>
            <person name="Ng J."/>
            <person name="Yang L."/>
            <person name="Wu L."/>
            <person name="Xiao J."/>
            <person name="Feng Y."/>
            <person name="Chen Y."/>
            <person name="Sun X."/>
            <person name="Zhang Y."/>
            <person name="Marsh G.A."/>
            <person name="Crameri G."/>
            <person name="Broder C.C."/>
            <person name="Frey K.G."/>
            <person name="Wang L.F."/>
            <person name="Wang J."/>
        </authorList>
    </citation>
    <scope>NUCLEOTIDE SEQUENCE [LARGE SCALE GENOMIC DNA]</scope>
</reference>
<name>L5M525_MYODS</name>
<protein>
    <submittedName>
        <fullName evidence="2">Apolipoprotein L3</fullName>
    </submittedName>
</protein>
<dbReference type="GO" id="GO:0005576">
    <property type="term" value="C:extracellular region"/>
    <property type="evidence" value="ECO:0007669"/>
    <property type="project" value="InterPro"/>
</dbReference>
<dbReference type="EMBL" id="KB104997">
    <property type="protein sequence ID" value="ELK32813.1"/>
    <property type="molecule type" value="Genomic_DNA"/>
</dbReference>
<dbReference type="GO" id="GO:0016020">
    <property type="term" value="C:membrane"/>
    <property type="evidence" value="ECO:0007669"/>
    <property type="project" value="TreeGrafter"/>
</dbReference>
<keyword evidence="3" id="KW-1185">Reference proteome</keyword>
<dbReference type="AlphaFoldDB" id="L5M525"/>
<dbReference type="PANTHER" id="PTHR14096">
    <property type="entry name" value="APOLIPOPROTEIN L"/>
    <property type="match status" value="1"/>
</dbReference>
<dbReference type="GO" id="GO:0008289">
    <property type="term" value="F:lipid binding"/>
    <property type="evidence" value="ECO:0007669"/>
    <property type="project" value="InterPro"/>
</dbReference>
<accession>L5M525</accession>
<keyword evidence="2" id="KW-0449">Lipoprotein</keyword>
<dbReference type="InterPro" id="IPR008405">
    <property type="entry name" value="ApoL"/>
</dbReference>
<dbReference type="Pfam" id="PF05461">
    <property type="entry name" value="ApoL"/>
    <property type="match status" value="1"/>
</dbReference>
<dbReference type="GO" id="GO:0042157">
    <property type="term" value="P:lipoprotein metabolic process"/>
    <property type="evidence" value="ECO:0007669"/>
    <property type="project" value="InterPro"/>
</dbReference>
<evidence type="ECO:0000313" key="2">
    <source>
        <dbReference type="EMBL" id="ELK32813.1"/>
    </source>
</evidence>
<dbReference type="Proteomes" id="UP000010556">
    <property type="component" value="Unassembled WGS sequence"/>
</dbReference>
<dbReference type="GO" id="GO:0006869">
    <property type="term" value="P:lipid transport"/>
    <property type="evidence" value="ECO:0007669"/>
    <property type="project" value="InterPro"/>
</dbReference>
<proteinExistence type="inferred from homology"/>
<organism evidence="2 3">
    <name type="scientific">Myotis davidii</name>
    <name type="common">David's myotis</name>
    <dbReference type="NCBI Taxonomy" id="225400"/>
    <lineage>
        <taxon>Eukaryota</taxon>
        <taxon>Metazoa</taxon>
        <taxon>Chordata</taxon>
        <taxon>Craniata</taxon>
        <taxon>Vertebrata</taxon>
        <taxon>Euteleostomi</taxon>
        <taxon>Mammalia</taxon>
        <taxon>Eutheria</taxon>
        <taxon>Laurasiatheria</taxon>
        <taxon>Chiroptera</taxon>
        <taxon>Yangochiroptera</taxon>
        <taxon>Vespertilionidae</taxon>
        <taxon>Myotis</taxon>
    </lineage>
</organism>